<keyword evidence="1" id="KW-0812">Transmembrane</keyword>
<keyword evidence="3" id="KW-1185">Reference proteome</keyword>
<keyword evidence="1" id="KW-0472">Membrane</keyword>
<evidence type="ECO:0008006" key="4">
    <source>
        <dbReference type="Google" id="ProtNLM"/>
    </source>
</evidence>
<name>A0ABT0R4G6_9MICO</name>
<organism evidence="2 3">
    <name type="scientific">Brachybacterium equifaecis</name>
    <dbReference type="NCBI Taxonomy" id="2910770"/>
    <lineage>
        <taxon>Bacteria</taxon>
        <taxon>Bacillati</taxon>
        <taxon>Actinomycetota</taxon>
        <taxon>Actinomycetes</taxon>
        <taxon>Micrococcales</taxon>
        <taxon>Dermabacteraceae</taxon>
        <taxon>Brachybacterium</taxon>
    </lineage>
</organism>
<evidence type="ECO:0000313" key="2">
    <source>
        <dbReference type="EMBL" id="MCL6423820.1"/>
    </source>
</evidence>
<evidence type="ECO:0000313" key="3">
    <source>
        <dbReference type="Proteomes" id="UP001203761"/>
    </source>
</evidence>
<sequence length="68" mass="7562">MGGTGMELGIGAAGLIGIVVMWAVVLYVVYWVIRLGVRAGMMDAWKRREELERERATRSDRAAAPELR</sequence>
<protein>
    <recommendedName>
        <fullName evidence="4">CcmD family protein</fullName>
    </recommendedName>
</protein>
<keyword evidence="1" id="KW-1133">Transmembrane helix</keyword>
<comment type="caution">
    <text evidence="2">The sequence shown here is derived from an EMBL/GenBank/DDBJ whole genome shotgun (WGS) entry which is preliminary data.</text>
</comment>
<dbReference type="RefSeq" id="WP_249737896.1">
    <property type="nucleotide sequence ID" value="NZ_JAKNCJ010000005.1"/>
</dbReference>
<dbReference type="EMBL" id="JAKNCJ010000005">
    <property type="protein sequence ID" value="MCL6423820.1"/>
    <property type="molecule type" value="Genomic_DNA"/>
</dbReference>
<gene>
    <name evidence="2" type="ORF">Bequi_10565</name>
</gene>
<evidence type="ECO:0000256" key="1">
    <source>
        <dbReference type="SAM" id="Phobius"/>
    </source>
</evidence>
<feature type="transmembrane region" description="Helical" evidence="1">
    <location>
        <begin position="12"/>
        <end position="33"/>
    </location>
</feature>
<proteinExistence type="predicted"/>
<dbReference type="Proteomes" id="UP001203761">
    <property type="component" value="Unassembled WGS sequence"/>
</dbReference>
<reference evidence="2" key="1">
    <citation type="submission" date="2022-02" db="EMBL/GenBank/DDBJ databases">
        <authorList>
            <person name="Lee M."/>
            <person name="Kim S.-J."/>
            <person name="Jung M.-Y."/>
        </authorList>
    </citation>
    <scope>NUCLEOTIDE SEQUENCE</scope>
    <source>
        <strain evidence="2">JHP9</strain>
    </source>
</reference>
<accession>A0ABT0R4G6</accession>